<dbReference type="PANTHER" id="PTHR21719">
    <property type="entry name" value="FI06402P-RELATED"/>
    <property type="match status" value="1"/>
</dbReference>
<dbReference type="Gene3D" id="2.10.90.10">
    <property type="entry name" value="Cystine-knot cytokines"/>
    <property type="match status" value="1"/>
</dbReference>
<organism evidence="3 4">
    <name type="scientific">Diabrotica balteata</name>
    <name type="common">Banded cucumber beetle</name>
    <dbReference type="NCBI Taxonomy" id="107213"/>
    <lineage>
        <taxon>Eukaryota</taxon>
        <taxon>Metazoa</taxon>
        <taxon>Ecdysozoa</taxon>
        <taxon>Arthropoda</taxon>
        <taxon>Hexapoda</taxon>
        <taxon>Insecta</taxon>
        <taxon>Pterygota</taxon>
        <taxon>Neoptera</taxon>
        <taxon>Endopterygota</taxon>
        <taxon>Coleoptera</taxon>
        <taxon>Polyphaga</taxon>
        <taxon>Cucujiformia</taxon>
        <taxon>Chrysomeloidea</taxon>
        <taxon>Chrysomelidae</taxon>
        <taxon>Galerucinae</taxon>
        <taxon>Diabroticina</taxon>
        <taxon>Diabroticites</taxon>
        <taxon>Diabrotica</taxon>
    </lineage>
</organism>
<dbReference type="Pfam" id="PF00341">
    <property type="entry name" value="PDGF"/>
    <property type="match status" value="1"/>
</dbReference>
<gene>
    <name evidence="3" type="ORF">DIABBA_LOCUS13053</name>
</gene>
<dbReference type="GO" id="GO:0016020">
    <property type="term" value="C:membrane"/>
    <property type="evidence" value="ECO:0007669"/>
    <property type="project" value="InterPro"/>
</dbReference>
<accession>A0A9N9T7L9</accession>
<feature type="signal peptide" evidence="1">
    <location>
        <begin position="1"/>
        <end position="21"/>
    </location>
</feature>
<dbReference type="Proteomes" id="UP001153709">
    <property type="component" value="Chromosome 9"/>
</dbReference>
<evidence type="ECO:0000313" key="3">
    <source>
        <dbReference type="EMBL" id="CAG9840410.1"/>
    </source>
</evidence>
<keyword evidence="4" id="KW-1185">Reference proteome</keyword>
<keyword evidence="1" id="KW-0732">Signal</keyword>
<protein>
    <recommendedName>
        <fullName evidence="2">Platelet-derived growth factor (PDGF) family profile domain-containing protein</fullName>
    </recommendedName>
</protein>
<evidence type="ECO:0000313" key="4">
    <source>
        <dbReference type="Proteomes" id="UP001153709"/>
    </source>
</evidence>
<dbReference type="PROSITE" id="PS50278">
    <property type="entry name" value="PDGF_2"/>
    <property type="match status" value="1"/>
</dbReference>
<dbReference type="EMBL" id="OU898284">
    <property type="protein sequence ID" value="CAG9840410.1"/>
    <property type="molecule type" value="Genomic_DNA"/>
</dbReference>
<dbReference type="AlphaFoldDB" id="A0A9N9T7L9"/>
<evidence type="ECO:0000259" key="2">
    <source>
        <dbReference type="PROSITE" id="PS50278"/>
    </source>
</evidence>
<dbReference type="InterPro" id="IPR029034">
    <property type="entry name" value="Cystine-knot_cytokine"/>
</dbReference>
<dbReference type="OrthoDB" id="6677701at2759"/>
<evidence type="ECO:0000256" key="1">
    <source>
        <dbReference type="SAM" id="SignalP"/>
    </source>
</evidence>
<reference evidence="3" key="1">
    <citation type="submission" date="2022-01" db="EMBL/GenBank/DDBJ databases">
        <authorList>
            <person name="King R."/>
        </authorList>
    </citation>
    <scope>NUCLEOTIDE SEQUENCE</scope>
</reference>
<feature type="chain" id="PRO_5040400072" description="Platelet-derived growth factor (PDGF) family profile domain-containing protein" evidence="1">
    <location>
        <begin position="22"/>
        <end position="136"/>
    </location>
</feature>
<dbReference type="PANTHER" id="PTHR21719:SF1">
    <property type="entry name" value="FI06402P-RELATED"/>
    <property type="match status" value="1"/>
</dbReference>
<dbReference type="GO" id="GO:0035099">
    <property type="term" value="P:hemocyte migration"/>
    <property type="evidence" value="ECO:0007669"/>
    <property type="project" value="TreeGrafter"/>
</dbReference>
<dbReference type="SUPFAM" id="SSF57501">
    <property type="entry name" value="Cystine-knot cytokines"/>
    <property type="match status" value="1"/>
</dbReference>
<dbReference type="GO" id="GO:0008083">
    <property type="term" value="F:growth factor activity"/>
    <property type="evidence" value="ECO:0007669"/>
    <property type="project" value="InterPro"/>
</dbReference>
<dbReference type="InterPro" id="IPR000072">
    <property type="entry name" value="PDGF/VEGF_dom"/>
</dbReference>
<sequence length="136" mass="15568">MCNVKVIIVLVFVAAGAICIGANMDEVSEHIKRVSLSRYPCHDPQPKVMYLREIIGDDLWEEKYKMDMRDIRPFHTVLHRCDGSGCCPKYNQRCKPSATQTVTLNYLVITKQKFVEFQAENHTSCACEVISDELIK</sequence>
<feature type="domain" description="Platelet-derived growth factor (PDGF) family profile" evidence="2">
    <location>
        <begin position="84"/>
        <end position="132"/>
    </location>
</feature>
<name>A0A9N9T7L9_DIABA</name>
<proteinExistence type="predicted"/>